<dbReference type="PANTHER" id="PTHR30055">
    <property type="entry name" value="HTH-TYPE TRANSCRIPTIONAL REGULATOR RUTR"/>
    <property type="match status" value="1"/>
</dbReference>
<dbReference type="InterPro" id="IPR001647">
    <property type="entry name" value="HTH_TetR"/>
</dbReference>
<keyword evidence="1" id="KW-0238">DNA-binding</keyword>
<reference evidence="3" key="1">
    <citation type="submission" date="2016-10" db="EMBL/GenBank/DDBJ databases">
        <title>Sequence of Gallionella enrichment culture.</title>
        <authorList>
            <person name="Poehlein A."/>
            <person name="Muehling M."/>
            <person name="Daniel R."/>
        </authorList>
    </citation>
    <scope>NUCLEOTIDE SEQUENCE</scope>
</reference>
<dbReference type="GO" id="GO:0003700">
    <property type="term" value="F:DNA-binding transcription factor activity"/>
    <property type="evidence" value="ECO:0007669"/>
    <property type="project" value="TreeGrafter"/>
</dbReference>
<proteinExistence type="predicted"/>
<organism evidence="3">
    <name type="scientific">mine drainage metagenome</name>
    <dbReference type="NCBI Taxonomy" id="410659"/>
    <lineage>
        <taxon>unclassified sequences</taxon>
        <taxon>metagenomes</taxon>
        <taxon>ecological metagenomes</taxon>
    </lineage>
</organism>
<feature type="domain" description="HTH tetR-type" evidence="2">
    <location>
        <begin position="30"/>
        <end position="90"/>
    </location>
</feature>
<accession>A0A1J5RB94</accession>
<dbReference type="InterPro" id="IPR009057">
    <property type="entry name" value="Homeodomain-like_sf"/>
</dbReference>
<dbReference type="Pfam" id="PF00440">
    <property type="entry name" value="TetR_N"/>
    <property type="match status" value="1"/>
</dbReference>
<dbReference type="EMBL" id="MLJW01000228">
    <property type="protein sequence ID" value="OIQ92594.1"/>
    <property type="molecule type" value="Genomic_DNA"/>
</dbReference>
<evidence type="ECO:0000256" key="1">
    <source>
        <dbReference type="ARBA" id="ARBA00023125"/>
    </source>
</evidence>
<protein>
    <submittedName>
        <fullName evidence="3">HTH-type transcriptional repressor KstR2</fullName>
    </submittedName>
</protein>
<dbReference type="Gene3D" id="1.10.10.60">
    <property type="entry name" value="Homeodomain-like"/>
    <property type="match status" value="1"/>
</dbReference>
<gene>
    <name evidence="3" type="primary">kstR2_6</name>
    <name evidence="3" type="ORF">GALL_255030</name>
</gene>
<evidence type="ECO:0000259" key="2">
    <source>
        <dbReference type="PROSITE" id="PS50977"/>
    </source>
</evidence>
<comment type="caution">
    <text evidence="3">The sequence shown here is derived from an EMBL/GenBank/DDBJ whole genome shotgun (WGS) entry which is preliminary data.</text>
</comment>
<dbReference type="Pfam" id="PF17932">
    <property type="entry name" value="TetR_C_24"/>
    <property type="match status" value="1"/>
</dbReference>
<dbReference type="PROSITE" id="PS50977">
    <property type="entry name" value="HTH_TETR_2"/>
    <property type="match status" value="1"/>
</dbReference>
<dbReference type="SUPFAM" id="SSF48498">
    <property type="entry name" value="Tetracyclin repressor-like, C-terminal domain"/>
    <property type="match status" value="1"/>
</dbReference>
<name>A0A1J5RB94_9ZZZZ</name>
<evidence type="ECO:0000313" key="3">
    <source>
        <dbReference type="EMBL" id="OIQ92594.1"/>
    </source>
</evidence>
<dbReference type="SUPFAM" id="SSF46689">
    <property type="entry name" value="Homeodomain-like"/>
    <property type="match status" value="1"/>
</dbReference>
<sequence length="211" mass="23510">MLAITNIIRIAAASPRRKALQAANLIWRVMGTRERLLENGAALFAAKGFHGVGVEELGASVGLTGPSIYRHFRTKNALLAEMLITVSESLLAGAVEVLGEGLNSKQTLSALIDRHVEFAVSHPDLIRVQERDFNNLNEDDARQVRRLQRRYVELWVDQIRLVRPGESPESARTIAHAVFGMLNSTPRLRSEQQREEISLLMNALTRRALLG</sequence>
<dbReference type="Gene3D" id="1.10.357.10">
    <property type="entry name" value="Tetracycline Repressor, domain 2"/>
    <property type="match status" value="1"/>
</dbReference>
<dbReference type="InterPro" id="IPR050109">
    <property type="entry name" value="HTH-type_TetR-like_transc_reg"/>
</dbReference>
<dbReference type="InterPro" id="IPR041490">
    <property type="entry name" value="KstR2_TetR_C"/>
</dbReference>
<dbReference type="PRINTS" id="PR00455">
    <property type="entry name" value="HTHTETR"/>
</dbReference>
<dbReference type="InterPro" id="IPR036271">
    <property type="entry name" value="Tet_transcr_reg_TetR-rel_C_sf"/>
</dbReference>
<dbReference type="PANTHER" id="PTHR30055:SF237">
    <property type="entry name" value="TRANSCRIPTIONAL REPRESSOR MCE3R"/>
    <property type="match status" value="1"/>
</dbReference>
<dbReference type="GO" id="GO:0000976">
    <property type="term" value="F:transcription cis-regulatory region binding"/>
    <property type="evidence" value="ECO:0007669"/>
    <property type="project" value="TreeGrafter"/>
</dbReference>
<dbReference type="AlphaFoldDB" id="A0A1J5RB94"/>